<evidence type="ECO:0000256" key="4">
    <source>
        <dbReference type="ARBA" id="ARBA00022719"/>
    </source>
</evidence>
<dbReference type="InterPro" id="IPR036188">
    <property type="entry name" value="FAD/NAD-bd_sf"/>
</dbReference>
<feature type="domain" description="FAD/NAD(P)-binding" evidence="15">
    <location>
        <begin position="3"/>
        <end position="304"/>
    </location>
</feature>
<name>A0A1H3VL50_9GAMM</name>
<keyword evidence="5" id="KW-0547">Nucleotide-binding</keyword>
<keyword evidence="4" id="KW-0874">Quinone</keyword>
<evidence type="ECO:0000256" key="14">
    <source>
        <dbReference type="ARBA" id="ARBA00081101"/>
    </source>
</evidence>
<evidence type="ECO:0000256" key="13">
    <source>
        <dbReference type="ARBA" id="ARBA00071264"/>
    </source>
</evidence>
<accession>A0A1H3VL50</accession>
<organism evidence="16 17">
    <name type="scientific">Thiothrix caldifontis</name>
    <dbReference type="NCBI Taxonomy" id="525918"/>
    <lineage>
        <taxon>Bacteria</taxon>
        <taxon>Pseudomonadati</taxon>
        <taxon>Pseudomonadota</taxon>
        <taxon>Gammaproteobacteria</taxon>
        <taxon>Thiotrichales</taxon>
        <taxon>Thiotrichaceae</taxon>
        <taxon>Thiothrix</taxon>
    </lineage>
</organism>
<evidence type="ECO:0000256" key="5">
    <source>
        <dbReference type="ARBA" id="ARBA00022741"/>
    </source>
</evidence>
<evidence type="ECO:0000256" key="2">
    <source>
        <dbReference type="ARBA" id="ARBA00004170"/>
    </source>
</evidence>
<keyword evidence="8" id="KW-0472">Membrane</keyword>
<dbReference type="GO" id="GO:0048038">
    <property type="term" value="F:quinone binding"/>
    <property type="evidence" value="ECO:0007669"/>
    <property type="project" value="UniProtKB-KW"/>
</dbReference>
<evidence type="ECO:0000256" key="11">
    <source>
        <dbReference type="ARBA" id="ARBA00060891"/>
    </source>
</evidence>
<dbReference type="FunFam" id="3.50.50.100:FF:000017">
    <property type="entry name" value="Sulfide-quinone reductase"/>
    <property type="match status" value="1"/>
</dbReference>
<evidence type="ECO:0000259" key="15">
    <source>
        <dbReference type="Pfam" id="PF07992"/>
    </source>
</evidence>
<protein>
    <recommendedName>
        <fullName evidence="13">Sulfide-quinone reductase</fullName>
        <ecNumber evidence="12">1.8.5.4</ecNumber>
    </recommendedName>
    <alternativeName>
        <fullName evidence="14">Sulfide:quinone oxidoreductase</fullName>
    </alternativeName>
</protein>
<proteinExistence type="inferred from homology"/>
<evidence type="ECO:0000256" key="10">
    <source>
        <dbReference type="ARBA" id="ARBA00054727"/>
    </source>
</evidence>
<keyword evidence="17" id="KW-1185">Reference proteome</keyword>
<reference evidence="16 17" key="1">
    <citation type="submission" date="2016-10" db="EMBL/GenBank/DDBJ databases">
        <authorList>
            <person name="de Groot N.N."/>
        </authorList>
    </citation>
    <scope>NUCLEOTIDE SEQUENCE [LARGE SCALE GENOMIC DNA]</scope>
    <source>
        <strain evidence="16 17">DSM 21228</strain>
    </source>
</reference>
<dbReference type="InterPro" id="IPR023753">
    <property type="entry name" value="FAD/NAD-binding_dom"/>
</dbReference>
<comment type="similarity">
    <text evidence="11">Belongs to the SQRD family.</text>
</comment>
<evidence type="ECO:0000313" key="16">
    <source>
        <dbReference type="EMBL" id="SDZ75469.1"/>
    </source>
</evidence>
<dbReference type="EC" id="1.8.5.4" evidence="12"/>
<evidence type="ECO:0000256" key="8">
    <source>
        <dbReference type="ARBA" id="ARBA00023136"/>
    </source>
</evidence>
<keyword evidence="7" id="KW-0560">Oxidoreductase</keyword>
<evidence type="ECO:0000256" key="1">
    <source>
        <dbReference type="ARBA" id="ARBA00001974"/>
    </source>
</evidence>
<comment type="subcellular location">
    <subcellularLocation>
        <location evidence="2">Membrane</location>
        <topology evidence="2">Peripheral membrane protein</topology>
    </subcellularLocation>
</comment>
<keyword evidence="6" id="KW-0274">FAD</keyword>
<dbReference type="GO" id="GO:0070224">
    <property type="term" value="F:sulfide:quinone oxidoreductase activity"/>
    <property type="evidence" value="ECO:0007669"/>
    <property type="project" value="UniProtKB-EC"/>
</dbReference>
<dbReference type="Proteomes" id="UP000199397">
    <property type="component" value="Unassembled WGS sequence"/>
</dbReference>
<dbReference type="EMBL" id="FNQP01000001">
    <property type="protein sequence ID" value="SDZ75469.1"/>
    <property type="molecule type" value="Genomic_DNA"/>
</dbReference>
<keyword evidence="3" id="KW-0285">Flavoprotein</keyword>
<dbReference type="OrthoDB" id="9802771at2"/>
<dbReference type="PANTHER" id="PTHR43755:SF1">
    <property type="entry name" value="FAD-DEPENDENT PYRIDINE NUCLEOTIDE-DISULPHIDE OXIDOREDUCTASE"/>
    <property type="match status" value="1"/>
</dbReference>
<dbReference type="GO" id="GO:0000166">
    <property type="term" value="F:nucleotide binding"/>
    <property type="evidence" value="ECO:0007669"/>
    <property type="project" value="UniProtKB-KW"/>
</dbReference>
<comment type="catalytic activity">
    <reaction evidence="9">
        <text>n a quinone + n hydrogen sulfide + n H(+) = polysulfur(n-2) + n a quinol</text>
        <dbReference type="Rhea" id="RHEA:30239"/>
        <dbReference type="Rhea" id="RHEA-COMP:19475"/>
        <dbReference type="ChEBI" id="CHEBI:15378"/>
        <dbReference type="ChEBI" id="CHEBI:17909"/>
        <dbReference type="ChEBI" id="CHEBI:24646"/>
        <dbReference type="ChEBI" id="CHEBI:29919"/>
        <dbReference type="ChEBI" id="CHEBI:132124"/>
        <dbReference type="EC" id="1.8.5.4"/>
    </reaction>
</comment>
<dbReference type="AlphaFoldDB" id="A0A1H3VL50"/>
<comment type="cofactor">
    <cofactor evidence="1">
        <name>FAD</name>
        <dbReference type="ChEBI" id="CHEBI:57692"/>
    </cofactor>
</comment>
<evidence type="ECO:0000313" key="17">
    <source>
        <dbReference type="Proteomes" id="UP000199397"/>
    </source>
</evidence>
<dbReference type="STRING" id="525918.SAMN05660964_00144"/>
<evidence type="ECO:0000256" key="6">
    <source>
        <dbReference type="ARBA" id="ARBA00022827"/>
    </source>
</evidence>
<dbReference type="GO" id="GO:0016020">
    <property type="term" value="C:membrane"/>
    <property type="evidence" value="ECO:0007669"/>
    <property type="project" value="UniProtKB-SubCell"/>
</dbReference>
<dbReference type="SUPFAM" id="SSF51905">
    <property type="entry name" value="FAD/NAD(P)-binding domain"/>
    <property type="match status" value="2"/>
</dbReference>
<dbReference type="PANTHER" id="PTHR43755">
    <property type="match status" value="1"/>
</dbReference>
<dbReference type="Gene3D" id="3.50.50.100">
    <property type="match status" value="1"/>
</dbReference>
<evidence type="ECO:0000256" key="12">
    <source>
        <dbReference type="ARBA" id="ARBA00066453"/>
    </source>
</evidence>
<dbReference type="Pfam" id="PF07992">
    <property type="entry name" value="Pyr_redox_2"/>
    <property type="match status" value="1"/>
</dbReference>
<comment type="function">
    <text evidence="10">Catalyzes the oxidation of hydrogen sulfide, with the help of a quinone. Consecutive reaction cycles lead to the accumulation of a polysulfide product on the active site Cys residues; these products are released when they exceed a critical length, typically as cyclooctasulfur.</text>
</comment>
<sequence>MAHIVILGAGTGGMPAAYEMKEMLGKGHEVTVVNERDYFQFVPSNPWVAVGWRTRSDITFPIEKYLSKKDIKFICSRCEKIDAEGNALHLADGQIVKYDYLVIATGPKLFFQEVEGAGPHGGHTHSVCDVTHAEGAYADYQKLLAKGSGHIIVGAMPFASCFGPAYEFAFIVDADLRKRGLRHKFKMTYVSSEPYIGHLGLGGVGDSKGMLESELRNHHMGWITNAKTTKVEAGKMHVTEMTAKGEVEKEHVIDFDMAMMLPAFKGVDAVAAVEGLCNPRGFVIVDELHRSPKYKNIYSAGVCIAIPPVEATPVPTGAPKTGYMIESMVTSLVHNIADELAGKEPHTTATWNAICLADMGDTGAAFVALPQIPPRNVAWFKKGKWVHMAKIAFEKYFIRKMKKGSSEPFYEKSILKMMGITRI</sequence>
<evidence type="ECO:0000256" key="7">
    <source>
        <dbReference type="ARBA" id="ARBA00023002"/>
    </source>
</evidence>
<dbReference type="InterPro" id="IPR052541">
    <property type="entry name" value="SQRD"/>
</dbReference>
<dbReference type="RefSeq" id="WP_093064371.1">
    <property type="nucleotide sequence ID" value="NZ_FNQP01000001.1"/>
</dbReference>
<gene>
    <name evidence="16" type="ORF">SAMN05660964_00144</name>
</gene>
<evidence type="ECO:0000256" key="3">
    <source>
        <dbReference type="ARBA" id="ARBA00022630"/>
    </source>
</evidence>
<evidence type="ECO:0000256" key="9">
    <source>
        <dbReference type="ARBA" id="ARBA00050821"/>
    </source>
</evidence>